<dbReference type="EMBL" id="MW343794">
    <property type="protein sequence ID" value="QQG33642.1"/>
    <property type="molecule type" value="Genomic_DNA"/>
</dbReference>
<organism evidence="2 3">
    <name type="scientific">Cronobacter phage A24</name>
    <dbReference type="NCBI Taxonomy" id="2795745"/>
    <lineage>
        <taxon>Viruses</taxon>
        <taxon>Duplodnaviria</taxon>
        <taxon>Heunggongvirae</taxon>
        <taxon>Uroviricota</taxon>
        <taxon>Caudoviricetes</taxon>
        <taxon>Grimontviridae</taxon>
        <taxon>Crifsvirus</taxon>
        <taxon>Crifsvirus A24</taxon>
    </lineage>
</organism>
<dbReference type="RefSeq" id="YP_010671890.1">
    <property type="nucleotide sequence ID" value="NC_070973.1"/>
</dbReference>
<name>A0A7T5QXM2_9CAUD</name>
<dbReference type="SUPFAM" id="SSF88874">
    <property type="entry name" value="Receptor-binding domain of short tail fibre protein gp12"/>
    <property type="match status" value="1"/>
</dbReference>
<dbReference type="KEGG" id="vg:77948152"/>
<keyword evidence="3" id="KW-1185">Reference proteome</keyword>
<proteinExistence type="predicted"/>
<sequence length="292" mass="31635">MTVEKAGFVSELNTSWPLSGDLIKEGDDHIRLIKTTLTNTFSSFNKKLSISSDTLNLLDANLKFDSDSVSCNKTFLMSGTSKTINFNKDGIDTNKNVVTGVPLPRAGDAGLDDAVSRRYLERNGGMVASWPVGSIYISATATNPADLFGFGTWQQFAPGRVLVGYGVGNDGTDSINYNTVLAQGGKYYHTLTTGEMPAHSHPHDIGGRALSNGAHYHLFMGDDGLAQFNYKERGINYDARSHGGDGGIYRTTTDGAHEHSLQITGGVQTQGGNQKHNNIQPYIVVYMFRRTA</sequence>
<accession>A0A7T5QXM2</accession>
<evidence type="ECO:0000259" key="1">
    <source>
        <dbReference type="Pfam" id="PF21939"/>
    </source>
</evidence>
<dbReference type="Proteomes" id="UP000595896">
    <property type="component" value="Segment"/>
</dbReference>
<dbReference type="InterPro" id="IPR053827">
    <property type="entry name" value="Gp10_C"/>
</dbReference>
<protein>
    <submittedName>
        <fullName evidence="2">Putative structural protein</fullName>
    </submittedName>
</protein>
<evidence type="ECO:0000313" key="3">
    <source>
        <dbReference type="Proteomes" id="UP000595896"/>
    </source>
</evidence>
<reference evidence="2 3" key="1">
    <citation type="submission" date="2020-12" db="EMBL/GenBank/DDBJ databases">
        <authorList>
            <person name="Luo D."/>
            <person name="Li C."/>
            <person name="Zeng H."/>
        </authorList>
    </citation>
    <scope>NUCLEOTIDE SEQUENCE [LARGE SCALE GENOMIC DNA]</scope>
</reference>
<feature type="domain" description="Baseplate structural protein Gp10 C-terminal" evidence="1">
    <location>
        <begin position="129"/>
        <end position="291"/>
    </location>
</feature>
<dbReference type="GeneID" id="77948152"/>
<dbReference type="Pfam" id="PF21939">
    <property type="entry name" value="Gp10_C"/>
    <property type="match status" value="1"/>
</dbReference>
<evidence type="ECO:0000313" key="2">
    <source>
        <dbReference type="EMBL" id="QQG33642.1"/>
    </source>
</evidence>